<evidence type="ECO:0000259" key="10">
    <source>
        <dbReference type="PROSITE" id="PS50888"/>
    </source>
</evidence>
<evidence type="ECO:0000256" key="5">
    <source>
        <dbReference type="ARBA" id="ARBA00023125"/>
    </source>
</evidence>
<dbReference type="Gene3D" id="4.10.280.10">
    <property type="entry name" value="Helix-loop-helix DNA-binding domain"/>
    <property type="match status" value="1"/>
</dbReference>
<feature type="compositionally biased region" description="Pro residues" evidence="9">
    <location>
        <begin position="351"/>
        <end position="375"/>
    </location>
</feature>
<evidence type="ECO:0000256" key="8">
    <source>
        <dbReference type="ARBA" id="ARBA00023274"/>
    </source>
</evidence>
<dbReference type="PROSITE" id="PS50888">
    <property type="entry name" value="BHLH"/>
    <property type="match status" value="1"/>
</dbReference>
<dbReference type="InterPro" id="IPR036638">
    <property type="entry name" value="HLH_DNA-bd_sf"/>
</dbReference>
<dbReference type="InterPro" id="IPR038447">
    <property type="entry name" value="PSRP-3/Ycf65_sf"/>
</dbReference>
<comment type="similarity">
    <text evidence="1">Belongs to the bHLH protein family.</text>
</comment>
<keyword evidence="7" id="KW-0539">Nucleus</keyword>
<dbReference type="GO" id="GO:0003677">
    <property type="term" value="F:DNA binding"/>
    <property type="evidence" value="ECO:0007669"/>
    <property type="project" value="UniProtKB-KW"/>
</dbReference>
<dbReference type="Gene3D" id="3.30.390.140">
    <property type="match status" value="1"/>
</dbReference>
<evidence type="ECO:0000256" key="3">
    <source>
        <dbReference type="ARBA" id="ARBA00022980"/>
    </source>
</evidence>
<keyword evidence="8" id="KW-0687">Ribonucleoprotein</keyword>
<dbReference type="SMART" id="SM00353">
    <property type="entry name" value="HLH"/>
    <property type="match status" value="1"/>
</dbReference>
<reference evidence="11" key="1">
    <citation type="submission" date="2020-07" db="EMBL/GenBank/DDBJ databases">
        <authorList>
            <person name="Lin J."/>
        </authorList>
    </citation>
    <scope>NUCLEOTIDE SEQUENCE</scope>
</reference>
<protein>
    <recommendedName>
        <fullName evidence="10">BHLH domain-containing protein</fullName>
    </recommendedName>
</protein>
<dbReference type="GO" id="GO:0046983">
    <property type="term" value="F:protein dimerization activity"/>
    <property type="evidence" value="ECO:0007669"/>
    <property type="project" value="InterPro"/>
</dbReference>
<dbReference type="InterPro" id="IPR011598">
    <property type="entry name" value="bHLH_dom"/>
</dbReference>
<evidence type="ECO:0000256" key="2">
    <source>
        <dbReference type="ARBA" id="ARBA00008561"/>
    </source>
</evidence>
<dbReference type="SUPFAM" id="SSF47459">
    <property type="entry name" value="HLH, helix-loop-helix DNA-binding domain"/>
    <property type="match status" value="1"/>
</dbReference>
<evidence type="ECO:0000256" key="6">
    <source>
        <dbReference type="ARBA" id="ARBA00023163"/>
    </source>
</evidence>
<evidence type="ECO:0000256" key="1">
    <source>
        <dbReference type="ARBA" id="ARBA00005510"/>
    </source>
</evidence>
<evidence type="ECO:0000256" key="9">
    <source>
        <dbReference type="SAM" id="MobiDB-lite"/>
    </source>
</evidence>
<dbReference type="FunFam" id="4.10.280.10:FF:000070">
    <property type="entry name" value="transcription factor bHLH30"/>
    <property type="match status" value="1"/>
</dbReference>
<dbReference type="GO" id="GO:0003735">
    <property type="term" value="F:structural constituent of ribosome"/>
    <property type="evidence" value="ECO:0007669"/>
    <property type="project" value="InterPro"/>
</dbReference>
<feature type="region of interest" description="Disordered" evidence="9">
    <location>
        <begin position="256"/>
        <end position="388"/>
    </location>
</feature>
<comment type="similarity">
    <text evidence="2">Belongs to the chloroplast-specific ribosomal protein cS23 family.</text>
</comment>
<organism evidence="11">
    <name type="scientific">Ananas comosus var. bracteatus</name>
    <name type="common">red pineapple</name>
    <dbReference type="NCBI Taxonomy" id="296719"/>
    <lineage>
        <taxon>Eukaryota</taxon>
        <taxon>Viridiplantae</taxon>
        <taxon>Streptophyta</taxon>
        <taxon>Embryophyta</taxon>
        <taxon>Tracheophyta</taxon>
        <taxon>Spermatophyta</taxon>
        <taxon>Magnoliopsida</taxon>
        <taxon>Liliopsida</taxon>
        <taxon>Poales</taxon>
        <taxon>Bromeliaceae</taxon>
        <taxon>Bromelioideae</taxon>
        <taxon>Ananas</taxon>
    </lineage>
</organism>
<dbReference type="GO" id="GO:1990904">
    <property type="term" value="C:ribonucleoprotein complex"/>
    <property type="evidence" value="ECO:0007669"/>
    <property type="project" value="UniProtKB-KW"/>
</dbReference>
<feature type="compositionally biased region" description="Low complexity" evidence="9">
    <location>
        <begin position="316"/>
        <end position="341"/>
    </location>
</feature>
<keyword evidence="5" id="KW-0238">DNA-binding</keyword>
<evidence type="ECO:0000256" key="7">
    <source>
        <dbReference type="ARBA" id="ARBA00023242"/>
    </source>
</evidence>
<dbReference type="AlphaFoldDB" id="A0A6V7P772"/>
<evidence type="ECO:0000256" key="4">
    <source>
        <dbReference type="ARBA" id="ARBA00023015"/>
    </source>
</evidence>
<dbReference type="PANTHER" id="PTHR45844">
    <property type="entry name" value="TRANSCRIPTION FACTOR BHLH30"/>
    <property type="match status" value="1"/>
</dbReference>
<accession>A0A6V7P772</accession>
<dbReference type="EMBL" id="LR862145">
    <property type="protein sequence ID" value="CAD1826508.1"/>
    <property type="molecule type" value="Genomic_DNA"/>
</dbReference>
<sequence>MWEDRVHGLHYTAANTSSTTTTAGATILGGDTATAREEFSGVRRVDGSSRSVGPAHRLVDGETPAREAGGLASTMSIFGSLHAEFGKMSAKEIMDAKALAASKSHSEAERRRRQRINGHLAKLRSLLPNTTKTDKASLLAEVIEHVKELKRQTAAITAEGGALLLPTEADELTVDAAGSDEDGRLVVRASLCCDDRSDLIPDLARALKSLKLRARRAEIATLGGRVKNVFIITAHDDACPSDCVASIQETLRAVMDKKTATSDTSSSSSGIKRQRTNRVDEQQEGKNVVHINNPCERSELHFPRSHLTPPPPPPTTTTKTFVSSISSSNPNPSLLIHSSLPPHKPRTLLQKPPPRSPPHPLPPPPQPMPLKPPPKNLRSSREEKSRVVAKTMEKPRLVLKFVWMEKNIGLALDQVIPGHGSVPLSPYYFWPRKDAWEELKSKLEEKQWISQKRMIILLNQATDIINLWQQSGGNL</sequence>
<keyword evidence="4" id="KW-0805">Transcription regulation</keyword>
<dbReference type="GO" id="GO:0006412">
    <property type="term" value="P:translation"/>
    <property type="evidence" value="ECO:0007669"/>
    <property type="project" value="InterPro"/>
</dbReference>
<keyword evidence="6" id="KW-0804">Transcription</keyword>
<dbReference type="InterPro" id="IPR045847">
    <property type="entry name" value="AIG1-like"/>
</dbReference>
<dbReference type="PANTHER" id="PTHR45844:SF2">
    <property type="entry name" value="TRANSCRIPTION FACTOR BHLH30"/>
    <property type="match status" value="1"/>
</dbReference>
<dbReference type="GO" id="GO:0005840">
    <property type="term" value="C:ribosome"/>
    <property type="evidence" value="ECO:0007669"/>
    <property type="project" value="UniProtKB-KW"/>
</dbReference>
<name>A0A6V7P772_ANACO</name>
<dbReference type="InterPro" id="IPR006924">
    <property type="entry name" value="Ribosomal_cS23-like"/>
</dbReference>
<feature type="domain" description="BHLH" evidence="10">
    <location>
        <begin position="100"/>
        <end position="149"/>
    </location>
</feature>
<gene>
    <name evidence="11" type="ORF">CB5_LOCUS9719</name>
</gene>
<feature type="compositionally biased region" description="Basic and acidic residues" evidence="9">
    <location>
        <begin position="379"/>
        <end position="388"/>
    </location>
</feature>
<dbReference type="Pfam" id="PF00010">
    <property type="entry name" value="HLH"/>
    <property type="match status" value="1"/>
</dbReference>
<dbReference type="GO" id="GO:0003700">
    <property type="term" value="F:DNA-binding transcription factor activity"/>
    <property type="evidence" value="ECO:0007669"/>
    <property type="project" value="InterPro"/>
</dbReference>
<proteinExistence type="inferred from homology"/>
<dbReference type="Pfam" id="PF04839">
    <property type="entry name" value="PSRP-3_Ycf65"/>
    <property type="match status" value="1"/>
</dbReference>
<keyword evidence="3" id="KW-0689">Ribosomal protein</keyword>
<dbReference type="CDD" id="cd11455">
    <property type="entry name" value="bHLH_AtAIG1_like"/>
    <property type="match status" value="1"/>
</dbReference>
<evidence type="ECO:0000313" key="11">
    <source>
        <dbReference type="EMBL" id="CAD1826508.1"/>
    </source>
</evidence>